<evidence type="ECO:0000313" key="2">
    <source>
        <dbReference type="Proteomes" id="UP000828390"/>
    </source>
</evidence>
<gene>
    <name evidence="1" type="ORF">DPMN_005309</name>
</gene>
<dbReference type="AlphaFoldDB" id="A0A9D4RWG1"/>
<organism evidence="1 2">
    <name type="scientific">Dreissena polymorpha</name>
    <name type="common">Zebra mussel</name>
    <name type="synonym">Mytilus polymorpha</name>
    <dbReference type="NCBI Taxonomy" id="45954"/>
    <lineage>
        <taxon>Eukaryota</taxon>
        <taxon>Metazoa</taxon>
        <taxon>Spiralia</taxon>
        <taxon>Lophotrochozoa</taxon>
        <taxon>Mollusca</taxon>
        <taxon>Bivalvia</taxon>
        <taxon>Autobranchia</taxon>
        <taxon>Heteroconchia</taxon>
        <taxon>Euheterodonta</taxon>
        <taxon>Imparidentia</taxon>
        <taxon>Neoheterodontei</taxon>
        <taxon>Myida</taxon>
        <taxon>Dreissenoidea</taxon>
        <taxon>Dreissenidae</taxon>
        <taxon>Dreissena</taxon>
    </lineage>
</organism>
<dbReference type="Proteomes" id="UP000828390">
    <property type="component" value="Unassembled WGS sequence"/>
</dbReference>
<evidence type="ECO:0000313" key="1">
    <source>
        <dbReference type="EMBL" id="KAH3881383.1"/>
    </source>
</evidence>
<accession>A0A9D4RWG1</accession>
<protein>
    <submittedName>
        <fullName evidence="1">Uncharacterized protein</fullName>
    </submittedName>
</protein>
<comment type="caution">
    <text evidence="1">The sequence shown here is derived from an EMBL/GenBank/DDBJ whole genome shotgun (WGS) entry which is preliminary data.</text>
</comment>
<proteinExistence type="predicted"/>
<keyword evidence="2" id="KW-1185">Reference proteome</keyword>
<sequence length="92" mass="10049">MEAYGMEVSKKKLKIMANSTTNTCAEITMKCQKLEQMTSSKYLGAIMSKVGTRTALVKIRMSWQPQRWPVRGGCEQAALSASQPSTGSTSPT</sequence>
<dbReference type="EMBL" id="JAIWYP010000001">
    <property type="protein sequence ID" value="KAH3881383.1"/>
    <property type="molecule type" value="Genomic_DNA"/>
</dbReference>
<reference evidence="1" key="2">
    <citation type="submission" date="2020-11" db="EMBL/GenBank/DDBJ databases">
        <authorList>
            <person name="McCartney M.A."/>
            <person name="Auch B."/>
            <person name="Kono T."/>
            <person name="Mallez S."/>
            <person name="Becker A."/>
            <person name="Gohl D.M."/>
            <person name="Silverstein K.A.T."/>
            <person name="Koren S."/>
            <person name="Bechman K.B."/>
            <person name="Herman A."/>
            <person name="Abrahante J.E."/>
            <person name="Garbe J."/>
        </authorList>
    </citation>
    <scope>NUCLEOTIDE SEQUENCE</scope>
    <source>
        <strain evidence="1">Duluth1</strain>
        <tissue evidence="1">Whole animal</tissue>
    </source>
</reference>
<reference evidence="1" key="1">
    <citation type="journal article" date="2019" name="bioRxiv">
        <title>The Genome of the Zebra Mussel, Dreissena polymorpha: A Resource for Invasive Species Research.</title>
        <authorList>
            <person name="McCartney M.A."/>
            <person name="Auch B."/>
            <person name="Kono T."/>
            <person name="Mallez S."/>
            <person name="Zhang Y."/>
            <person name="Obille A."/>
            <person name="Becker A."/>
            <person name="Abrahante J.E."/>
            <person name="Garbe J."/>
            <person name="Badalamenti J.P."/>
            <person name="Herman A."/>
            <person name="Mangelson H."/>
            <person name="Liachko I."/>
            <person name="Sullivan S."/>
            <person name="Sone E.D."/>
            <person name="Koren S."/>
            <person name="Silverstein K.A.T."/>
            <person name="Beckman K.B."/>
            <person name="Gohl D.M."/>
        </authorList>
    </citation>
    <scope>NUCLEOTIDE SEQUENCE</scope>
    <source>
        <strain evidence="1">Duluth1</strain>
        <tissue evidence="1">Whole animal</tissue>
    </source>
</reference>
<name>A0A9D4RWG1_DREPO</name>